<accession>A0A0J7K0D7</accession>
<dbReference type="Proteomes" id="UP000036403">
    <property type="component" value="Unassembled WGS sequence"/>
</dbReference>
<protein>
    <submittedName>
        <fullName evidence="2">Uncharacterized protein</fullName>
    </submittedName>
</protein>
<evidence type="ECO:0000313" key="3">
    <source>
        <dbReference type="Proteomes" id="UP000036403"/>
    </source>
</evidence>
<gene>
    <name evidence="2" type="ORF">RF55_19572</name>
</gene>
<proteinExistence type="predicted"/>
<dbReference type="AlphaFoldDB" id="A0A0J7K0D7"/>
<dbReference type="EMBL" id="LBMM01019183">
    <property type="protein sequence ID" value="KMQ83601.1"/>
    <property type="molecule type" value="Genomic_DNA"/>
</dbReference>
<organism evidence="2 3">
    <name type="scientific">Lasius niger</name>
    <name type="common">Black garden ant</name>
    <dbReference type="NCBI Taxonomy" id="67767"/>
    <lineage>
        <taxon>Eukaryota</taxon>
        <taxon>Metazoa</taxon>
        <taxon>Ecdysozoa</taxon>
        <taxon>Arthropoda</taxon>
        <taxon>Hexapoda</taxon>
        <taxon>Insecta</taxon>
        <taxon>Pterygota</taxon>
        <taxon>Neoptera</taxon>
        <taxon>Endopterygota</taxon>
        <taxon>Hymenoptera</taxon>
        <taxon>Apocrita</taxon>
        <taxon>Aculeata</taxon>
        <taxon>Formicoidea</taxon>
        <taxon>Formicidae</taxon>
        <taxon>Formicinae</taxon>
        <taxon>Lasius</taxon>
        <taxon>Lasius</taxon>
    </lineage>
</organism>
<comment type="caution">
    <text evidence="2">The sequence shown here is derived from an EMBL/GenBank/DDBJ whole genome shotgun (WGS) entry which is preliminary data.</text>
</comment>
<feature type="region of interest" description="Disordered" evidence="1">
    <location>
        <begin position="1"/>
        <end position="52"/>
    </location>
</feature>
<feature type="compositionally biased region" description="Polar residues" evidence="1">
    <location>
        <begin position="43"/>
        <end position="52"/>
    </location>
</feature>
<evidence type="ECO:0000256" key="1">
    <source>
        <dbReference type="SAM" id="MobiDB-lite"/>
    </source>
</evidence>
<evidence type="ECO:0000313" key="2">
    <source>
        <dbReference type="EMBL" id="KMQ83601.1"/>
    </source>
</evidence>
<name>A0A0J7K0D7_LASNI</name>
<sequence>MSIKKSEKKKQEEEKEEEDNQEEKEEEKGIHADDPEDDENVEEMSQGQSHCRSFQDVGVQLSTEWRSIAKIFTIFKK</sequence>
<feature type="compositionally biased region" description="Acidic residues" evidence="1">
    <location>
        <begin position="14"/>
        <end position="25"/>
    </location>
</feature>
<dbReference type="PaxDb" id="67767-A0A0J7K0D7"/>
<reference evidence="2 3" key="1">
    <citation type="submission" date="2015-04" db="EMBL/GenBank/DDBJ databases">
        <title>Lasius niger genome sequencing.</title>
        <authorList>
            <person name="Konorov E.A."/>
            <person name="Nikitin M.A."/>
            <person name="Kirill M.V."/>
            <person name="Chang P."/>
        </authorList>
    </citation>
    <scope>NUCLEOTIDE SEQUENCE [LARGE SCALE GENOMIC DNA]</scope>
    <source>
        <tissue evidence="2">Whole</tissue>
    </source>
</reference>
<keyword evidence="3" id="KW-1185">Reference proteome</keyword>